<accession>A0A6I1EVU9</accession>
<sequence length="378" mass="41550">MSVISRQFTKDILLSTVFVLVILIALFAFFDLIGQMDEVGSNKYDLATAFLLTGLTLPSRAYEVAPLAVLLAAVYTMSRWASTSEFTVLRAAGLSPWRLAVTLILPGVLLVAGTYAMGEAVAPWAQRYQTEVRSTGDQSLSARGYVSGAWIRDVAKTGNGESIDRYINIRSISASNRYATGAWRVFEFDDAGRLERMIRAESGLFQPGLGWTLSDVTLVTYPVMNDSRTDPNQTPVTSEKLSQFLFPSTITPEILGVMTTKPDRMGMVDLLSYIEHLTSVNQDADHFVAVFWSKAFYPLAVLVMLAISMPFAYMNARSGGVAIKIFLGVLIGIAFYALNNLFSYLSIFAAVPPAVMAAAPSVMMFILSGVMLWWVEKR</sequence>
<organism evidence="7 8">
    <name type="scientific">Sutterella seckii</name>
    <dbReference type="NCBI Taxonomy" id="1944635"/>
    <lineage>
        <taxon>Bacteria</taxon>
        <taxon>Pseudomonadati</taxon>
        <taxon>Pseudomonadota</taxon>
        <taxon>Betaproteobacteria</taxon>
        <taxon>Burkholderiales</taxon>
        <taxon>Sutterellaceae</taxon>
        <taxon>Sutterella</taxon>
    </lineage>
</organism>
<dbReference type="InterPro" id="IPR005495">
    <property type="entry name" value="LptG/LptF_permease"/>
</dbReference>
<feature type="transmembrane region" description="Helical" evidence="6">
    <location>
        <begin position="99"/>
        <end position="118"/>
    </location>
</feature>
<dbReference type="OrthoDB" id="9776227at2"/>
<dbReference type="InterPro" id="IPR030923">
    <property type="entry name" value="LptG"/>
</dbReference>
<comment type="caution">
    <text evidence="7">The sequence shown here is derived from an EMBL/GenBank/DDBJ whole genome shotgun (WGS) entry which is preliminary data.</text>
</comment>
<evidence type="ECO:0000256" key="4">
    <source>
        <dbReference type="ARBA" id="ARBA00022989"/>
    </source>
</evidence>
<dbReference type="EMBL" id="WEHX01000086">
    <property type="protein sequence ID" value="KAB7655375.1"/>
    <property type="molecule type" value="Genomic_DNA"/>
</dbReference>
<dbReference type="PANTHER" id="PTHR33529:SF2">
    <property type="entry name" value="LIPOPOLYSACCHARIDE EXPORT SYSTEM PERMEASE PROTEIN LPTG"/>
    <property type="match status" value="1"/>
</dbReference>
<evidence type="ECO:0000313" key="8">
    <source>
        <dbReference type="Proteomes" id="UP000430564"/>
    </source>
</evidence>
<feature type="transmembrane region" description="Helical" evidence="6">
    <location>
        <begin position="12"/>
        <end position="33"/>
    </location>
</feature>
<reference evidence="7 8" key="1">
    <citation type="submission" date="2019-10" db="EMBL/GenBank/DDBJ databases">
        <title>Genome diversity of Sutterella seckii.</title>
        <authorList>
            <person name="Chaplin A.V."/>
            <person name="Sokolova S.R."/>
            <person name="Mosin K.A."/>
            <person name="Ivanova E.L."/>
            <person name="Kochetkova T.O."/>
            <person name="Goltsov A.Y."/>
            <person name="Trofimov D.Y."/>
            <person name="Efimov B.A."/>
        </authorList>
    </citation>
    <scope>NUCLEOTIDE SEQUENCE [LARGE SCALE GENOMIC DNA]</scope>
    <source>
        <strain evidence="7 8">ASD393</strain>
    </source>
</reference>
<protein>
    <submittedName>
        <fullName evidence="7">LPS export ABC transporter permease LptG</fullName>
    </submittedName>
</protein>
<dbReference type="NCBIfam" id="TIGR04408">
    <property type="entry name" value="LptG_lptG"/>
    <property type="match status" value="1"/>
</dbReference>
<feature type="transmembrane region" description="Helical" evidence="6">
    <location>
        <begin position="61"/>
        <end position="78"/>
    </location>
</feature>
<proteinExistence type="predicted"/>
<feature type="transmembrane region" description="Helical" evidence="6">
    <location>
        <begin position="354"/>
        <end position="375"/>
    </location>
</feature>
<dbReference type="RefSeq" id="WP_152158902.1">
    <property type="nucleotide sequence ID" value="NZ_WEHX01000086.1"/>
</dbReference>
<dbReference type="Proteomes" id="UP000430564">
    <property type="component" value="Unassembled WGS sequence"/>
</dbReference>
<dbReference type="GO" id="GO:0015920">
    <property type="term" value="P:lipopolysaccharide transport"/>
    <property type="evidence" value="ECO:0007669"/>
    <property type="project" value="TreeGrafter"/>
</dbReference>
<keyword evidence="5 6" id="KW-0472">Membrane</keyword>
<evidence type="ECO:0000256" key="6">
    <source>
        <dbReference type="SAM" id="Phobius"/>
    </source>
</evidence>
<keyword evidence="3 6" id="KW-0812">Transmembrane</keyword>
<name>A0A6I1EVU9_9BURK</name>
<dbReference type="GO" id="GO:0043190">
    <property type="term" value="C:ATP-binding cassette (ABC) transporter complex"/>
    <property type="evidence" value="ECO:0007669"/>
    <property type="project" value="InterPro"/>
</dbReference>
<keyword evidence="4 6" id="KW-1133">Transmembrane helix</keyword>
<keyword evidence="2" id="KW-1003">Cell membrane</keyword>
<dbReference type="GO" id="GO:0055085">
    <property type="term" value="P:transmembrane transport"/>
    <property type="evidence" value="ECO:0007669"/>
    <property type="project" value="InterPro"/>
</dbReference>
<evidence type="ECO:0000256" key="1">
    <source>
        <dbReference type="ARBA" id="ARBA00004651"/>
    </source>
</evidence>
<dbReference type="PANTHER" id="PTHR33529">
    <property type="entry name" value="SLR0882 PROTEIN-RELATED"/>
    <property type="match status" value="1"/>
</dbReference>
<evidence type="ECO:0000256" key="5">
    <source>
        <dbReference type="ARBA" id="ARBA00023136"/>
    </source>
</evidence>
<evidence type="ECO:0000256" key="3">
    <source>
        <dbReference type="ARBA" id="ARBA00022692"/>
    </source>
</evidence>
<dbReference type="Pfam" id="PF03739">
    <property type="entry name" value="LptF_LptG"/>
    <property type="match status" value="1"/>
</dbReference>
<feature type="transmembrane region" description="Helical" evidence="6">
    <location>
        <begin position="325"/>
        <end position="348"/>
    </location>
</feature>
<comment type="subcellular location">
    <subcellularLocation>
        <location evidence="1">Cell membrane</location>
        <topology evidence="1">Multi-pass membrane protein</topology>
    </subcellularLocation>
</comment>
<evidence type="ECO:0000256" key="2">
    <source>
        <dbReference type="ARBA" id="ARBA00022475"/>
    </source>
</evidence>
<evidence type="ECO:0000313" key="7">
    <source>
        <dbReference type="EMBL" id="KAB7655375.1"/>
    </source>
</evidence>
<dbReference type="AlphaFoldDB" id="A0A6I1EVU9"/>
<feature type="transmembrane region" description="Helical" evidence="6">
    <location>
        <begin position="295"/>
        <end position="313"/>
    </location>
</feature>
<gene>
    <name evidence="7" type="primary">lptG</name>
    <name evidence="7" type="ORF">GBM95_09635</name>
</gene>